<dbReference type="Proteomes" id="UP000260680">
    <property type="component" value="Unassembled WGS sequence"/>
</dbReference>
<evidence type="ECO:0000313" key="1">
    <source>
        <dbReference type="EMBL" id="GLB29462.1"/>
    </source>
</evidence>
<name>A0A3E2NAQ2_9FIRM</name>
<gene>
    <name evidence="2" type="ORF">DS742_15240</name>
    <name evidence="1" type="ORF">LAD12857_13850</name>
</gene>
<dbReference type="AlphaFoldDB" id="A0A3E2NAQ2"/>
<sequence>MFHFDSCLISVSKIERKIEGLNENRESQLVKGERFEAITTFLNEISVLNKAKKVVLKNTFNGKIEGDFKM</sequence>
<reference evidence="2 3" key="1">
    <citation type="submission" date="2018-07" db="EMBL/GenBank/DDBJ databases">
        <title>New species, Clostridium PI-S10-A1B.</title>
        <authorList>
            <person name="Krishna G."/>
            <person name="Summeta K."/>
            <person name="Shikha S."/>
            <person name="Prabhu P.B."/>
            <person name="Suresh K."/>
        </authorList>
    </citation>
    <scope>NUCLEOTIDE SEQUENCE [LARGE SCALE GENOMIC DNA]</scope>
    <source>
        <strain evidence="2 3">PI-S10-A1B</strain>
    </source>
</reference>
<proteinExistence type="predicted"/>
<dbReference type="Proteomes" id="UP001419084">
    <property type="component" value="Unassembled WGS sequence"/>
</dbReference>
<evidence type="ECO:0000313" key="2">
    <source>
        <dbReference type="EMBL" id="RFZ78095.1"/>
    </source>
</evidence>
<organism evidence="2 3">
    <name type="scientific">Lacrimispora amygdalina</name>
    <dbReference type="NCBI Taxonomy" id="253257"/>
    <lineage>
        <taxon>Bacteria</taxon>
        <taxon>Bacillati</taxon>
        <taxon>Bacillota</taxon>
        <taxon>Clostridia</taxon>
        <taxon>Lachnospirales</taxon>
        <taxon>Lachnospiraceae</taxon>
        <taxon>Lacrimispora</taxon>
    </lineage>
</organism>
<comment type="caution">
    <text evidence="2">The sequence shown here is derived from an EMBL/GenBank/DDBJ whole genome shotgun (WGS) entry which is preliminary data.</text>
</comment>
<keyword evidence="4" id="KW-1185">Reference proteome</keyword>
<evidence type="ECO:0000313" key="3">
    <source>
        <dbReference type="Proteomes" id="UP000260680"/>
    </source>
</evidence>
<dbReference type="EMBL" id="QOHO01000048">
    <property type="protein sequence ID" value="RFZ78095.1"/>
    <property type="molecule type" value="Genomic_DNA"/>
</dbReference>
<accession>A0A3E2NAQ2</accession>
<protein>
    <submittedName>
        <fullName evidence="2">Uncharacterized protein</fullName>
    </submittedName>
</protein>
<dbReference type="EMBL" id="BRPJ01000025">
    <property type="protein sequence ID" value="GLB29462.1"/>
    <property type="molecule type" value="Genomic_DNA"/>
</dbReference>
<evidence type="ECO:0000313" key="4">
    <source>
        <dbReference type="Proteomes" id="UP001419084"/>
    </source>
</evidence>
<reference evidence="1 4" key="2">
    <citation type="journal article" date="2024" name="Int. J. Syst. Evol. Microbiol.">
        <title>Lacrimispora brassicae sp. nov. isolated from fermented cabbage, and proposal of Clostridium indicum Gundawar et al. 2019 and Clostridium methoxybenzovorans Mechichi et al. 1999 as heterotypic synonyms of Lacrimispora amygdalina (Parshina et al. 2003) Haas and Blanchard 2020 and Lacrimispora indolis (McClung and McCoy 1957) Haas and Blanchard 2020, respectively.</title>
        <authorList>
            <person name="Kobayashi H."/>
            <person name="Tanizawa Y."/>
            <person name="Sakamoto M."/>
            <person name="Ohkuma M."/>
            <person name="Tohno M."/>
        </authorList>
    </citation>
    <scope>NUCLEOTIDE SEQUENCE [LARGE SCALE GENOMIC DNA]</scope>
    <source>
        <strain evidence="1 4">DSM 12857</strain>
    </source>
</reference>